<dbReference type="AlphaFoldDB" id="A0A813KAY0"/>
<dbReference type="Proteomes" id="UP000626109">
    <property type="component" value="Unassembled WGS sequence"/>
</dbReference>
<reference evidence="1" key="1">
    <citation type="submission" date="2021-02" db="EMBL/GenBank/DDBJ databases">
        <authorList>
            <person name="Dougan E. K."/>
            <person name="Rhodes N."/>
            <person name="Thang M."/>
            <person name="Chan C."/>
        </authorList>
    </citation>
    <scope>NUCLEOTIDE SEQUENCE</scope>
</reference>
<evidence type="ECO:0000313" key="1">
    <source>
        <dbReference type="EMBL" id="CAE8699451.1"/>
    </source>
</evidence>
<protein>
    <submittedName>
        <fullName evidence="1">Uncharacterized protein</fullName>
    </submittedName>
</protein>
<gene>
    <name evidence="1" type="ORF">PGLA2088_LOCUS31168</name>
</gene>
<proteinExistence type="predicted"/>
<accession>A0A813KAY0</accession>
<evidence type="ECO:0000313" key="2">
    <source>
        <dbReference type="Proteomes" id="UP000626109"/>
    </source>
</evidence>
<comment type="caution">
    <text evidence="1">The sequence shown here is derived from an EMBL/GenBank/DDBJ whole genome shotgun (WGS) entry which is preliminary data.</text>
</comment>
<organism evidence="1 2">
    <name type="scientific">Polarella glacialis</name>
    <name type="common">Dinoflagellate</name>
    <dbReference type="NCBI Taxonomy" id="89957"/>
    <lineage>
        <taxon>Eukaryota</taxon>
        <taxon>Sar</taxon>
        <taxon>Alveolata</taxon>
        <taxon>Dinophyceae</taxon>
        <taxon>Suessiales</taxon>
        <taxon>Suessiaceae</taxon>
        <taxon>Polarella</taxon>
    </lineage>
</organism>
<sequence>VRIRSTKRDVNWAFKWHHLDPENVPEFATRLAGIININLVVTFGWCGFPGEYMCWAWAANAQHKSYTPPDPGTNDVVPYVSKWLIGDPVILEPVVGVRAHLSMAVLERAMIDVWWDLAVNAEQKEEEGDLAETQLLWCLSMDLANFTISLSSPKIIKAKHLLAEPSLRRVCKELKVKLVQELQGSAQYWTTAQPEFHPELAVLDLMLNQAERTTWVNPKWDERTVEATWANFGERLALPEAEQKVKWIGGDAVMDRGGGRRTWHYIGGGVVTFIAFAAAEAGNWHDKSILYVNGNVRAWPNKRRTKNRLDRNLIRLLKRLKMENRCTTTGLHIRAYRNELSDWLTRKDEDEVHRKMAEAGWTRIPSPACWLETVRDASRHVLRLPREKGGPSELAAQLAHTAEAIPRLPLMRAQGSLWDENQGTMISYTRDGRPIRGILVDMPRTPEVGPEYWLRAGHLREGSEDCDDRGPPLLPRLVGHFRNDGGKKFLVHSPNGPNTTGGYSAGSGKTLLLIDC</sequence>
<feature type="non-terminal residue" evidence="1">
    <location>
        <position position="516"/>
    </location>
</feature>
<name>A0A813KAY0_POLGL</name>
<dbReference type="EMBL" id="CAJNNW010029203">
    <property type="protein sequence ID" value="CAE8699451.1"/>
    <property type="molecule type" value="Genomic_DNA"/>
</dbReference>